<dbReference type="PANTHER" id="PTHR47923:SF1">
    <property type="entry name" value="INSERTION ELEMENT IS1 1 PROTEIN INSA-RELATED"/>
    <property type="match status" value="1"/>
</dbReference>
<evidence type="ECO:0000313" key="3">
    <source>
        <dbReference type="EMBL" id="RKE87043.1"/>
    </source>
</evidence>
<name>A0A2D0IK81_9GAMM</name>
<evidence type="ECO:0000313" key="4">
    <source>
        <dbReference type="Proteomes" id="UP000225605"/>
    </source>
</evidence>
<comment type="caution">
    <text evidence="2">The sequence shown here is derived from an EMBL/GenBank/DDBJ whole genome shotgun (WGS) entry which is preliminary data.</text>
</comment>
<dbReference type="GO" id="GO:0006313">
    <property type="term" value="P:DNA transposition"/>
    <property type="evidence" value="ECO:0007669"/>
    <property type="project" value="TreeGrafter"/>
</dbReference>
<evidence type="ECO:0000313" key="5">
    <source>
        <dbReference type="Proteomes" id="UP000283568"/>
    </source>
</evidence>
<organism evidence="2 4">
    <name type="scientific">Xenorhabdus ehlersii</name>
    <dbReference type="NCBI Taxonomy" id="290111"/>
    <lineage>
        <taxon>Bacteria</taxon>
        <taxon>Pseudomonadati</taxon>
        <taxon>Pseudomonadota</taxon>
        <taxon>Gammaproteobacteria</taxon>
        <taxon>Enterobacterales</taxon>
        <taxon>Morganellaceae</taxon>
        <taxon>Xenorhabdus</taxon>
    </lineage>
</organism>
<accession>A0A2D0IK81</accession>
<proteinExistence type="predicted"/>
<dbReference type="OrthoDB" id="9783238at2"/>
<protein>
    <submittedName>
        <fullName evidence="3">InsA-like protein</fullName>
    </submittedName>
    <submittedName>
        <fullName evidence="2">Transposase</fullName>
    </submittedName>
</protein>
<keyword evidence="5" id="KW-1185">Reference proteome</keyword>
<dbReference type="InterPro" id="IPR051252">
    <property type="entry name" value="IS1_transposase_InsA"/>
</dbReference>
<evidence type="ECO:0000259" key="1">
    <source>
        <dbReference type="Pfam" id="PF12759"/>
    </source>
</evidence>
<dbReference type="Pfam" id="PF12759">
    <property type="entry name" value="HTH_Tnp_IS1"/>
    <property type="match status" value="1"/>
</dbReference>
<dbReference type="AlphaFoldDB" id="A0A2D0IK81"/>
<feature type="domain" description="Insertion element IS1 protein InsA helix-turn-helix" evidence="1">
    <location>
        <begin position="43"/>
        <end position="87"/>
    </location>
</feature>
<reference evidence="3 5" key="2">
    <citation type="submission" date="2018-09" db="EMBL/GenBank/DDBJ databases">
        <title>Genomic Encyclopedia of Archaeal and Bacterial Type Strains, Phase II (KMG-II): from individual species to whole genera.</title>
        <authorList>
            <person name="Goeker M."/>
        </authorList>
    </citation>
    <scope>NUCLEOTIDE SEQUENCE [LARGE SCALE GENOMIC DNA]</scope>
    <source>
        <strain evidence="3 5">DSM 16337</strain>
    </source>
</reference>
<sequence>MAKVEVDCHYCHKPEEVKGHGKGHRGYPRYRCYACNKVFQLAYTYQACKPGVKEQLIEMAMNNSGIRDTARVLKVATATVMKTLKNSTPGT</sequence>
<dbReference type="Proteomes" id="UP000283568">
    <property type="component" value="Unassembled WGS sequence"/>
</dbReference>
<dbReference type="InterPro" id="IPR024431">
    <property type="entry name" value="InsA_HTH_dom"/>
</dbReference>
<gene>
    <name evidence="3" type="ORF">BDE27_3848</name>
    <name evidence="2" type="ORF">Xehl_03891</name>
</gene>
<dbReference type="PANTHER" id="PTHR47923">
    <property type="entry name" value="INSERTION ELEMENT IS1 1 PROTEIN INSA-RELATED"/>
    <property type="match status" value="1"/>
</dbReference>
<dbReference type="EMBL" id="NIBT01000036">
    <property type="protein sequence ID" value="PHM22180.1"/>
    <property type="molecule type" value="Genomic_DNA"/>
</dbReference>
<dbReference type="Proteomes" id="UP000225605">
    <property type="component" value="Unassembled WGS sequence"/>
</dbReference>
<evidence type="ECO:0000313" key="2">
    <source>
        <dbReference type="EMBL" id="PHM22180.1"/>
    </source>
</evidence>
<dbReference type="EMBL" id="RAQI01000008">
    <property type="protein sequence ID" value="RKE87043.1"/>
    <property type="molecule type" value="Genomic_DNA"/>
</dbReference>
<reference evidence="2 4" key="1">
    <citation type="journal article" date="2017" name="Nat. Microbiol.">
        <title>Natural product diversity associated with the nematode symbionts Photorhabdus and Xenorhabdus.</title>
        <authorList>
            <person name="Tobias N.J."/>
            <person name="Wolff H."/>
            <person name="Djahanschiri B."/>
            <person name="Grundmann F."/>
            <person name="Kronenwerth M."/>
            <person name="Shi Y.M."/>
            <person name="Simonyi S."/>
            <person name="Grun P."/>
            <person name="Shapiro-Ilan D."/>
            <person name="Pidot S.J."/>
            <person name="Stinear T.P."/>
            <person name="Ebersberger I."/>
            <person name="Bode H.B."/>
        </authorList>
    </citation>
    <scope>NUCLEOTIDE SEQUENCE [LARGE SCALE GENOMIC DNA]</scope>
    <source>
        <strain evidence="2 4">DSM 16337</strain>
    </source>
</reference>